<dbReference type="SUPFAM" id="SSF53335">
    <property type="entry name" value="S-adenosyl-L-methionine-dependent methyltransferases"/>
    <property type="match status" value="1"/>
</dbReference>
<evidence type="ECO:0000256" key="3">
    <source>
        <dbReference type="ARBA" id="ARBA00037932"/>
    </source>
</evidence>
<dbReference type="GO" id="GO:0016279">
    <property type="term" value="F:protein-lysine N-methyltransferase activity"/>
    <property type="evidence" value="ECO:0007669"/>
    <property type="project" value="TreeGrafter"/>
</dbReference>
<dbReference type="CDD" id="cd02440">
    <property type="entry name" value="AdoMet_MTases"/>
    <property type="match status" value="1"/>
</dbReference>
<dbReference type="GO" id="GO:0032259">
    <property type="term" value="P:methylation"/>
    <property type="evidence" value="ECO:0007669"/>
    <property type="project" value="UniProtKB-KW"/>
</dbReference>
<evidence type="ECO:0000313" key="7">
    <source>
        <dbReference type="Proteomes" id="UP000466442"/>
    </source>
</evidence>
<evidence type="ECO:0000256" key="2">
    <source>
        <dbReference type="ARBA" id="ARBA00022679"/>
    </source>
</evidence>
<dbReference type="Proteomes" id="UP000466442">
    <property type="component" value="Linkage Group LG1"/>
</dbReference>
<dbReference type="PANTHER" id="PTHR43648:SF1">
    <property type="entry name" value="ELECTRON TRANSFER FLAVOPROTEIN BETA SUBUNIT LYSINE METHYLTRANSFERASE"/>
    <property type="match status" value="1"/>
</dbReference>
<protein>
    <recommendedName>
        <fullName evidence="5">ETFB lysine methyltransferase</fullName>
    </recommendedName>
    <alternativeName>
        <fullName evidence="4">Protein N-lysine methyltransferase METTL20</fullName>
    </alternativeName>
</protein>
<keyword evidence="7" id="KW-1185">Reference proteome</keyword>
<dbReference type="InterPro" id="IPR029063">
    <property type="entry name" value="SAM-dependent_MTases_sf"/>
</dbReference>
<proteinExistence type="inferred from homology"/>
<dbReference type="AlphaFoldDB" id="A0A8S9Y576"/>
<dbReference type="Pfam" id="PF06325">
    <property type="entry name" value="PrmA"/>
    <property type="match status" value="1"/>
</dbReference>
<reference evidence="6" key="1">
    <citation type="journal article" date="2021" name="Mol. Ecol. Resour.">
        <title>Apolygus lucorum genome provides insights into omnivorousness and mesophyll feeding.</title>
        <authorList>
            <person name="Liu Y."/>
            <person name="Liu H."/>
            <person name="Wang H."/>
            <person name="Huang T."/>
            <person name="Liu B."/>
            <person name="Yang B."/>
            <person name="Yin L."/>
            <person name="Li B."/>
            <person name="Zhang Y."/>
            <person name="Zhang S."/>
            <person name="Jiang F."/>
            <person name="Zhang X."/>
            <person name="Ren Y."/>
            <person name="Wang B."/>
            <person name="Wang S."/>
            <person name="Lu Y."/>
            <person name="Wu K."/>
            <person name="Fan W."/>
            <person name="Wang G."/>
        </authorList>
    </citation>
    <scope>NUCLEOTIDE SEQUENCE</scope>
    <source>
        <strain evidence="6">12Hb</strain>
    </source>
</reference>
<accession>A0A8S9Y576</accession>
<gene>
    <name evidence="6" type="ORF">GE061_000764</name>
</gene>
<name>A0A8S9Y576_APOLU</name>
<evidence type="ECO:0000256" key="5">
    <source>
        <dbReference type="ARBA" id="ARBA00042266"/>
    </source>
</evidence>
<dbReference type="InterPro" id="IPR050078">
    <property type="entry name" value="Ribosomal_L11_MeTrfase_PrmA"/>
</dbReference>
<evidence type="ECO:0000313" key="6">
    <source>
        <dbReference type="EMBL" id="KAF6216422.1"/>
    </source>
</evidence>
<dbReference type="PANTHER" id="PTHR43648">
    <property type="entry name" value="ELECTRON TRANSFER FLAVOPROTEIN BETA SUBUNIT LYSINE METHYLTRANSFERASE"/>
    <property type="match status" value="1"/>
</dbReference>
<sequence>MVLQRDHGSSLDALAGTKYLTLPCLLVFHLRAVQRTKMRLVHSHCTGILSSRIAIRNSINQLTKICTSHLTPELKLRLITPESHLWKCKPEDCPFVDPFWGFYWAGGQAVTRFILDNAAIFRGSNVLDVGSGCGASAIAAARAGAVNVFANDIDRIACEAVSINSHLNSVKIHIVNHNILASSEQINNMDILIVGDMFYDSEFGSMILNWLLNQRKRSRIFIGDPGRHGLLQVSKSLSLTLLAEYQLSDQTVMENNGFKTSAVWEMS</sequence>
<dbReference type="GO" id="GO:0005759">
    <property type="term" value="C:mitochondrial matrix"/>
    <property type="evidence" value="ECO:0007669"/>
    <property type="project" value="TreeGrafter"/>
</dbReference>
<comment type="similarity">
    <text evidence="3">Belongs to the methyltransferase superfamily. ETFBKMT family.</text>
</comment>
<evidence type="ECO:0000256" key="1">
    <source>
        <dbReference type="ARBA" id="ARBA00022603"/>
    </source>
</evidence>
<dbReference type="OrthoDB" id="194386at2759"/>
<dbReference type="EMBL" id="WIXP02000001">
    <property type="protein sequence ID" value="KAF6216422.1"/>
    <property type="molecule type" value="Genomic_DNA"/>
</dbReference>
<evidence type="ECO:0000256" key="4">
    <source>
        <dbReference type="ARBA" id="ARBA00041867"/>
    </source>
</evidence>
<dbReference type="Gene3D" id="3.40.50.150">
    <property type="entry name" value="Vaccinia Virus protein VP39"/>
    <property type="match status" value="1"/>
</dbReference>
<keyword evidence="2" id="KW-0808">Transferase</keyword>
<keyword evidence="1" id="KW-0489">Methyltransferase</keyword>
<comment type="caution">
    <text evidence="6">The sequence shown here is derived from an EMBL/GenBank/DDBJ whole genome shotgun (WGS) entry which is preliminary data.</text>
</comment>
<organism evidence="6 7">
    <name type="scientific">Apolygus lucorum</name>
    <name type="common">Small green plant bug</name>
    <name type="synonym">Lygocoris lucorum</name>
    <dbReference type="NCBI Taxonomy" id="248454"/>
    <lineage>
        <taxon>Eukaryota</taxon>
        <taxon>Metazoa</taxon>
        <taxon>Ecdysozoa</taxon>
        <taxon>Arthropoda</taxon>
        <taxon>Hexapoda</taxon>
        <taxon>Insecta</taxon>
        <taxon>Pterygota</taxon>
        <taxon>Neoptera</taxon>
        <taxon>Paraneoptera</taxon>
        <taxon>Hemiptera</taxon>
        <taxon>Heteroptera</taxon>
        <taxon>Panheteroptera</taxon>
        <taxon>Cimicomorpha</taxon>
        <taxon>Miridae</taxon>
        <taxon>Mirini</taxon>
        <taxon>Apolygus</taxon>
    </lineage>
</organism>